<feature type="region of interest" description="Disordered" evidence="1">
    <location>
        <begin position="100"/>
        <end position="123"/>
    </location>
</feature>
<dbReference type="KEGG" id="pvv:PVVCY_1400050"/>
<dbReference type="RefSeq" id="XP_008626777.1">
    <property type="nucleotide sequence ID" value="XM_008628555.1"/>
</dbReference>
<feature type="transmembrane region" description="Helical" evidence="2">
    <location>
        <begin position="160"/>
        <end position="178"/>
    </location>
</feature>
<dbReference type="Proteomes" id="UP000030681">
    <property type="component" value="Unassembled WGS sequence"/>
</dbReference>
<dbReference type="OrthoDB" id="372441at2759"/>
<feature type="transmembrane region" description="Helical" evidence="2">
    <location>
        <begin position="190"/>
        <end position="209"/>
    </location>
</feature>
<feature type="region of interest" description="Disordered" evidence="1">
    <location>
        <begin position="56"/>
        <end position="80"/>
    </location>
</feature>
<sequence>MNSVFSIKSFIFALIVCCQYYQHEANKSDHIFKDHDATITLSSRINRLLAECEAGPSTNPLSSYRRKEKETNAESQKGDLEININENDIVNLENYIEENMNNNNMNDNDDDDETEVEEEGYSSNYRTYSKRDCLTGGREKNPKYFLGINKKKIKKYVTNMNMQAGFVGPTVFGVGYPINQVVNNDMYAPAYLTDWWLSSSTFVYIFHLIRNALFKTRKVNI</sequence>
<proteinExistence type="predicted"/>
<keyword evidence="2" id="KW-0812">Transmembrane</keyword>
<reference evidence="4 6" key="1">
    <citation type="submission" date="2013-02" db="EMBL/GenBank/DDBJ databases">
        <title>The Genome Sequence of Plasmodium vinckei vinckei.</title>
        <authorList>
            <consortium name="The Broad Institute Genome Sequencing Platform"/>
            <consortium name="The Broad Institute Genome Sequencing Center for Infectious Disease"/>
            <person name="Neafsey D."/>
            <person name="Cheeseman I."/>
            <person name="Volkman S."/>
            <person name="Adams J."/>
            <person name="Walker B."/>
            <person name="Young S.K."/>
            <person name="Zeng Q."/>
            <person name="Gargeya S."/>
            <person name="Fitzgerald M."/>
            <person name="Haas B."/>
            <person name="Abouelleil A."/>
            <person name="Alvarado L."/>
            <person name="Arachchi H.M."/>
            <person name="Berlin A.M."/>
            <person name="Chapman S.B."/>
            <person name="Dewar J."/>
            <person name="Goldberg J."/>
            <person name="Griggs A."/>
            <person name="Gujja S."/>
            <person name="Hansen M."/>
            <person name="Howarth C."/>
            <person name="Imamovic A."/>
            <person name="Larimer J."/>
            <person name="McCowan C."/>
            <person name="Murphy C."/>
            <person name="Neiman D."/>
            <person name="Pearson M."/>
            <person name="Priest M."/>
            <person name="Roberts A."/>
            <person name="Saif S."/>
            <person name="Shea T."/>
            <person name="Sisk P."/>
            <person name="Sykes S."/>
            <person name="Wortman J."/>
            <person name="Nusbaum C."/>
            <person name="Birren B."/>
        </authorList>
    </citation>
    <scope>NUCLEOTIDE SEQUENCE [LARGE SCALE GENOMIC DNA]</scope>
    <source>
        <strain evidence="6">vinckei</strain>
        <strain evidence="4">Vinckei</strain>
    </source>
</reference>
<evidence type="ECO:0000313" key="6">
    <source>
        <dbReference type="Proteomes" id="UP000030681"/>
    </source>
</evidence>
<protein>
    <recommendedName>
        <fullName evidence="8">Fam-b protein</fullName>
    </recommendedName>
</protein>
<evidence type="ECO:0000256" key="3">
    <source>
        <dbReference type="SAM" id="SignalP"/>
    </source>
</evidence>
<feature type="compositionally biased region" description="Acidic residues" evidence="1">
    <location>
        <begin position="107"/>
        <end position="120"/>
    </location>
</feature>
<dbReference type="VEuPathDB" id="PlasmoDB:PVVCY_1400050"/>
<keyword evidence="2" id="KW-1133">Transmembrane helix</keyword>
<evidence type="ECO:0000313" key="7">
    <source>
        <dbReference type="Proteomes" id="UP000290582"/>
    </source>
</evidence>
<keyword evidence="3" id="KW-0732">Signal</keyword>
<dbReference type="EMBL" id="LR215070">
    <property type="protein sequence ID" value="VEV58764.1"/>
    <property type="molecule type" value="Genomic_DNA"/>
</dbReference>
<organism evidence="4 6">
    <name type="scientific">Plasmodium vinckei vinckei</name>
    <dbReference type="NCBI Taxonomy" id="54757"/>
    <lineage>
        <taxon>Eukaryota</taxon>
        <taxon>Sar</taxon>
        <taxon>Alveolata</taxon>
        <taxon>Apicomplexa</taxon>
        <taxon>Aconoidasida</taxon>
        <taxon>Haemosporida</taxon>
        <taxon>Plasmodiidae</taxon>
        <taxon>Plasmodium</taxon>
        <taxon>Plasmodium (Vinckeia)</taxon>
    </lineage>
</organism>
<dbReference type="Proteomes" id="UP000290582">
    <property type="component" value="Chromosome PVVCY_14"/>
</dbReference>
<evidence type="ECO:0008006" key="8">
    <source>
        <dbReference type="Google" id="ProtNLM"/>
    </source>
</evidence>
<keyword evidence="2" id="KW-0472">Membrane</keyword>
<reference evidence="5 7" key="2">
    <citation type="submission" date="2019-01" db="EMBL/GenBank/DDBJ databases">
        <authorList>
            <person name="Ramaprasad A."/>
        </authorList>
    </citation>
    <scope>NUCLEOTIDE SEQUENCE [LARGE SCALE GENOMIC DNA]</scope>
</reference>
<dbReference type="EMBL" id="KL446959">
    <property type="protein sequence ID" value="KEG00230.1"/>
    <property type="molecule type" value="Genomic_DNA"/>
</dbReference>
<evidence type="ECO:0000256" key="1">
    <source>
        <dbReference type="SAM" id="MobiDB-lite"/>
    </source>
</evidence>
<evidence type="ECO:0000256" key="2">
    <source>
        <dbReference type="SAM" id="Phobius"/>
    </source>
</evidence>
<evidence type="ECO:0000313" key="5">
    <source>
        <dbReference type="EMBL" id="VEV58764.1"/>
    </source>
</evidence>
<dbReference type="GeneID" id="19963125"/>
<feature type="compositionally biased region" description="Basic and acidic residues" evidence="1">
    <location>
        <begin position="65"/>
        <end position="80"/>
    </location>
</feature>
<feature type="chain" id="PRO_5035985608" description="Fam-b protein" evidence="3">
    <location>
        <begin position="26"/>
        <end position="221"/>
    </location>
</feature>
<gene>
    <name evidence="5" type="ORF">PVVCY_1400050</name>
    <name evidence="4" type="ORF">YYE_04919</name>
</gene>
<feature type="signal peptide" evidence="3">
    <location>
        <begin position="1"/>
        <end position="25"/>
    </location>
</feature>
<name>A0A081I972_PLAVN</name>
<dbReference type="AlphaFoldDB" id="A0A081I972"/>
<accession>A0A081I972</accession>
<evidence type="ECO:0000313" key="4">
    <source>
        <dbReference type="EMBL" id="KEG00230.1"/>
    </source>
</evidence>